<dbReference type="AlphaFoldDB" id="A0A6J4M1P3"/>
<feature type="non-terminal residue" evidence="2">
    <location>
        <position position="1"/>
    </location>
</feature>
<proteinExistence type="predicted"/>
<feature type="compositionally biased region" description="Low complexity" evidence="1">
    <location>
        <begin position="57"/>
        <end position="77"/>
    </location>
</feature>
<dbReference type="EMBL" id="CADCTU010000724">
    <property type="protein sequence ID" value="CAA9347655.1"/>
    <property type="molecule type" value="Genomic_DNA"/>
</dbReference>
<name>A0A6J4M1P3_9BACT</name>
<sequence length="77" mass="7949">GGGGGGGRAGRAAARAEYARRAAATQRVAGWRVRVSRCSPWDATRAARDTGRAYNVTTPDPRTRPAAAGAARRANAL</sequence>
<organism evidence="2">
    <name type="scientific">uncultured Gemmatimonadaceae bacterium</name>
    <dbReference type="NCBI Taxonomy" id="246130"/>
    <lineage>
        <taxon>Bacteria</taxon>
        <taxon>Pseudomonadati</taxon>
        <taxon>Gemmatimonadota</taxon>
        <taxon>Gemmatimonadia</taxon>
        <taxon>Gemmatimonadales</taxon>
        <taxon>Gemmatimonadaceae</taxon>
        <taxon>environmental samples</taxon>
    </lineage>
</organism>
<accession>A0A6J4M1P3</accession>
<evidence type="ECO:0000313" key="2">
    <source>
        <dbReference type="EMBL" id="CAA9347655.1"/>
    </source>
</evidence>
<feature type="region of interest" description="Disordered" evidence="1">
    <location>
        <begin position="50"/>
        <end position="77"/>
    </location>
</feature>
<evidence type="ECO:0000256" key="1">
    <source>
        <dbReference type="SAM" id="MobiDB-lite"/>
    </source>
</evidence>
<protein>
    <submittedName>
        <fullName evidence="2">Uncharacterized protein</fullName>
    </submittedName>
</protein>
<feature type="non-terminal residue" evidence="2">
    <location>
        <position position="77"/>
    </location>
</feature>
<gene>
    <name evidence="2" type="ORF">AVDCRST_MAG11-3322</name>
</gene>
<reference evidence="2" key="1">
    <citation type="submission" date="2020-02" db="EMBL/GenBank/DDBJ databases">
        <authorList>
            <person name="Meier V. D."/>
        </authorList>
    </citation>
    <scope>NUCLEOTIDE SEQUENCE</scope>
    <source>
        <strain evidence="2">AVDCRST_MAG11</strain>
    </source>
</reference>